<organism evidence="2 3">
    <name type="scientific">Terricaulis silvestris</name>
    <dbReference type="NCBI Taxonomy" id="2686094"/>
    <lineage>
        <taxon>Bacteria</taxon>
        <taxon>Pseudomonadati</taxon>
        <taxon>Pseudomonadota</taxon>
        <taxon>Alphaproteobacteria</taxon>
        <taxon>Caulobacterales</taxon>
        <taxon>Caulobacteraceae</taxon>
        <taxon>Terricaulis</taxon>
    </lineage>
</organism>
<name>A0A6I6MV08_9CAUL</name>
<dbReference type="KEGG" id="tsv:DSM104635_03132"/>
<feature type="chain" id="PRO_5026103573" evidence="1">
    <location>
        <begin position="19"/>
        <end position="228"/>
    </location>
</feature>
<dbReference type="Proteomes" id="UP000431269">
    <property type="component" value="Chromosome"/>
</dbReference>
<evidence type="ECO:0000313" key="2">
    <source>
        <dbReference type="EMBL" id="QGZ96274.1"/>
    </source>
</evidence>
<dbReference type="RefSeq" id="WP_158767073.1">
    <property type="nucleotide sequence ID" value="NZ_CP047045.1"/>
</dbReference>
<gene>
    <name evidence="2" type="ORF">DSM104635_03132</name>
</gene>
<proteinExistence type="predicted"/>
<reference evidence="3" key="1">
    <citation type="submission" date="2019-12" db="EMBL/GenBank/DDBJ databases">
        <title>Complete genome of Terracaulis silvestris 0127_4.</title>
        <authorList>
            <person name="Vieira S."/>
            <person name="Riedel T."/>
            <person name="Sproer C."/>
            <person name="Pascual J."/>
            <person name="Boedeker C."/>
            <person name="Overmann J."/>
        </authorList>
    </citation>
    <scope>NUCLEOTIDE SEQUENCE [LARGE SCALE GENOMIC DNA]</scope>
    <source>
        <strain evidence="3">0127_4</strain>
    </source>
</reference>
<protein>
    <submittedName>
        <fullName evidence="2">Uncharacterized protein</fullName>
    </submittedName>
</protein>
<evidence type="ECO:0000256" key="1">
    <source>
        <dbReference type="SAM" id="SignalP"/>
    </source>
</evidence>
<dbReference type="EMBL" id="CP047045">
    <property type="protein sequence ID" value="QGZ96274.1"/>
    <property type="molecule type" value="Genomic_DNA"/>
</dbReference>
<keyword evidence="1" id="KW-0732">Signal</keyword>
<keyword evidence="3" id="KW-1185">Reference proteome</keyword>
<sequence>MIRILAAALFSAALCACASVPENLTLDATSNRGLIIVEATPSLTGVAMPDFSLNIARYSDAENRLDANSFGGWAGVNDATRGPNGRYWIAAQAEPGRYVITGLTHQSFWVSCFNSGTRAFDVRPGEVVFLGRLDPLPALLTMARTLPPSTSTYVFAMDQRISIVGPDRIPDWQPTVDAYVRGAFPNVTAPVTAGGSDQVTFNTGWDMTRSKRVCGGYYAPSGAQPQAN</sequence>
<evidence type="ECO:0000313" key="3">
    <source>
        <dbReference type="Proteomes" id="UP000431269"/>
    </source>
</evidence>
<dbReference type="AlphaFoldDB" id="A0A6I6MV08"/>
<feature type="signal peptide" evidence="1">
    <location>
        <begin position="1"/>
        <end position="18"/>
    </location>
</feature>
<accession>A0A6I6MV08</accession>
<dbReference type="PROSITE" id="PS51257">
    <property type="entry name" value="PROKAR_LIPOPROTEIN"/>
    <property type="match status" value="1"/>
</dbReference>